<dbReference type="GO" id="GO:0042795">
    <property type="term" value="P:snRNA transcription by RNA polymerase II"/>
    <property type="evidence" value="ECO:0007669"/>
    <property type="project" value="TreeGrafter"/>
</dbReference>
<dbReference type="EMBL" id="CANHGI010000003">
    <property type="protein sequence ID" value="CAI5444373.1"/>
    <property type="molecule type" value="Genomic_DNA"/>
</dbReference>
<dbReference type="GO" id="GO:0001006">
    <property type="term" value="F:RNA polymerase III type 3 promoter sequence-specific DNA binding"/>
    <property type="evidence" value="ECO:0007669"/>
    <property type="project" value="TreeGrafter"/>
</dbReference>
<keyword evidence="3" id="KW-1185">Reference proteome</keyword>
<dbReference type="InterPro" id="IPR041499">
    <property type="entry name" value="Tfc1/Sfc1_N"/>
</dbReference>
<dbReference type="PANTHER" id="PTHR13421">
    <property type="entry name" value="SNRNA-ACTIVATING PROTEIN COMPLEX SUBUNIT 3"/>
    <property type="match status" value="1"/>
</dbReference>
<dbReference type="GO" id="GO:0019185">
    <property type="term" value="C:snRNA-activating protein complex"/>
    <property type="evidence" value="ECO:0007669"/>
    <property type="project" value="TreeGrafter"/>
</dbReference>
<accession>A0A9P1IGZ4</accession>
<protein>
    <recommendedName>
        <fullName evidence="1">Transcription factor IIIC subunit Tfc1/Sfc1 triple barrel domain-containing protein</fullName>
    </recommendedName>
</protein>
<reference evidence="2" key="1">
    <citation type="submission" date="2022-11" db="EMBL/GenBank/DDBJ databases">
        <authorList>
            <person name="Kikuchi T."/>
        </authorList>
    </citation>
    <scope>NUCLEOTIDE SEQUENCE</scope>
    <source>
        <strain evidence="2">PS1010</strain>
    </source>
</reference>
<dbReference type="GO" id="GO:0003681">
    <property type="term" value="F:bent DNA binding"/>
    <property type="evidence" value="ECO:0007669"/>
    <property type="project" value="TreeGrafter"/>
</dbReference>
<dbReference type="Gene3D" id="3.30.200.160">
    <property type="entry name" value="TFIIIC, subcomplex tauA, subunit Sfc1, barrel domain"/>
    <property type="match status" value="1"/>
</dbReference>
<proteinExistence type="predicted"/>
<evidence type="ECO:0000313" key="2">
    <source>
        <dbReference type="EMBL" id="CAI5444373.1"/>
    </source>
</evidence>
<dbReference type="OrthoDB" id="9972728at2759"/>
<evidence type="ECO:0000259" key="1">
    <source>
        <dbReference type="Pfam" id="PF17682"/>
    </source>
</evidence>
<dbReference type="GO" id="GO:0000978">
    <property type="term" value="F:RNA polymerase II cis-regulatory region sequence-specific DNA binding"/>
    <property type="evidence" value="ECO:0007669"/>
    <property type="project" value="TreeGrafter"/>
</dbReference>
<dbReference type="Pfam" id="PF12251">
    <property type="entry name" value="SNAPC3"/>
    <property type="match status" value="1"/>
</dbReference>
<dbReference type="GO" id="GO:0042796">
    <property type="term" value="P:snRNA transcription by RNA polymerase III"/>
    <property type="evidence" value="ECO:0007669"/>
    <property type="project" value="TreeGrafter"/>
</dbReference>
<comment type="caution">
    <text evidence="2">The sequence shown here is derived from an EMBL/GenBank/DDBJ whole genome shotgun (WGS) entry which is preliminary data.</text>
</comment>
<dbReference type="PANTHER" id="PTHR13421:SF22">
    <property type="entry name" value="SNRNA-ACTIVATING PROTEIN COMPLEX SUBUNIT 3"/>
    <property type="match status" value="1"/>
</dbReference>
<gene>
    <name evidence="2" type="ORF">CAMP_LOCUS7010</name>
</gene>
<sequence>MDRKFNADNQWFSSPLIDLSKFKAEGVALQNSMQNVVPVEKFEDLADIIEARAGCSKETVGDVLADVLATEQFLTDPSFAGKSLDEWKMEMGDLNDCLFTHKNLRQRNQYMEASRQRKAAYVANLKYDKYDFEVSRRKIDLEMDLEPEETGENGDILITCDILCPYNRALSASELRTSRLLKAQTKVLLRGETNLNELRQCLVCLSDVVVPLEDGKELEAPDYSRATAEIYPSSFIFIDDTFYLDLSHDNAIDISEPIRNFMSKKAIFNPTKTKNIRNTKIIDLKLRLGQPYIFQHSGNCEHLLIFHDLRMLHPSDAQNLDEYPIVVYEKATEKRCDACHKENSAFVVEKSEILPNTFQYFCEDCFREFNFTNGLKNHNFRAWPREAMNFNDILMGGPPEERKKLILIKYPGIVKNLDKALNTMGGLPQIINNHLNNHAIELSHTPQNPFTSKLMSERKNEDAVSVLGENSGNLEHFEPENEIFEWKFEFSVKFGVF</sequence>
<dbReference type="AlphaFoldDB" id="A0A9P1IGZ4"/>
<dbReference type="GO" id="GO:0001046">
    <property type="term" value="F:core promoter sequence-specific DNA binding"/>
    <property type="evidence" value="ECO:0007669"/>
    <property type="project" value="TreeGrafter"/>
</dbReference>
<organism evidence="2 3">
    <name type="scientific">Caenorhabditis angaria</name>
    <dbReference type="NCBI Taxonomy" id="860376"/>
    <lineage>
        <taxon>Eukaryota</taxon>
        <taxon>Metazoa</taxon>
        <taxon>Ecdysozoa</taxon>
        <taxon>Nematoda</taxon>
        <taxon>Chromadorea</taxon>
        <taxon>Rhabditida</taxon>
        <taxon>Rhabditina</taxon>
        <taxon>Rhabditomorpha</taxon>
        <taxon>Rhabditoidea</taxon>
        <taxon>Rhabditidae</taxon>
        <taxon>Peloderinae</taxon>
        <taxon>Caenorhabditis</taxon>
    </lineage>
</organism>
<dbReference type="Proteomes" id="UP001152747">
    <property type="component" value="Unassembled WGS sequence"/>
</dbReference>
<feature type="domain" description="Transcription factor IIIC subunit Tfc1/Sfc1 triple barrel" evidence="1">
    <location>
        <begin position="407"/>
        <end position="463"/>
    </location>
</feature>
<dbReference type="Pfam" id="PF17682">
    <property type="entry name" value="Tau95_N"/>
    <property type="match status" value="1"/>
</dbReference>
<dbReference type="InterPro" id="IPR042536">
    <property type="entry name" value="TFIIIC_tauA_Sfc1"/>
</dbReference>
<evidence type="ECO:0000313" key="3">
    <source>
        <dbReference type="Proteomes" id="UP001152747"/>
    </source>
</evidence>
<name>A0A9P1IGZ4_9PELO</name>
<dbReference type="InterPro" id="IPR022042">
    <property type="entry name" value="snRNA-activating_su3"/>
</dbReference>